<dbReference type="GO" id="GO:0004497">
    <property type="term" value="F:monooxygenase activity"/>
    <property type="evidence" value="ECO:0007669"/>
    <property type="project" value="UniProtKB-KW"/>
</dbReference>
<organism evidence="5 6">
    <name type="scientific">Asticcacaulis biprosthecium C19</name>
    <dbReference type="NCBI Taxonomy" id="715226"/>
    <lineage>
        <taxon>Bacteria</taxon>
        <taxon>Pseudomonadati</taxon>
        <taxon>Pseudomonadota</taxon>
        <taxon>Alphaproteobacteria</taxon>
        <taxon>Caulobacterales</taxon>
        <taxon>Caulobacteraceae</taxon>
        <taxon>Asticcacaulis</taxon>
    </lineage>
</organism>
<dbReference type="eggNOG" id="COG2124">
    <property type="taxonomic scope" value="Bacteria"/>
</dbReference>
<dbReference type="PRINTS" id="PR00385">
    <property type="entry name" value="P450"/>
</dbReference>
<dbReference type="PANTHER" id="PTHR24305">
    <property type="entry name" value="CYTOCHROME P450"/>
    <property type="match status" value="1"/>
</dbReference>
<dbReference type="SUPFAM" id="SSF48264">
    <property type="entry name" value="Cytochrome P450"/>
    <property type="match status" value="1"/>
</dbReference>
<keyword evidence="3 4" id="KW-0349">Heme</keyword>
<proteinExistence type="inferred from homology"/>
<comment type="cofactor">
    <cofactor evidence="1 3">
        <name>heme</name>
        <dbReference type="ChEBI" id="CHEBI:30413"/>
    </cofactor>
</comment>
<dbReference type="InterPro" id="IPR002401">
    <property type="entry name" value="Cyt_P450_E_grp-I"/>
</dbReference>
<dbReference type="GO" id="GO:0005506">
    <property type="term" value="F:iron ion binding"/>
    <property type="evidence" value="ECO:0007669"/>
    <property type="project" value="InterPro"/>
</dbReference>
<name>F4QK32_9CAUL</name>
<dbReference type="PANTHER" id="PTHR24305:SF166">
    <property type="entry name" value="CYTOCHROME P450 12A4, MITOCHONDRIAL-RELATED"/>
    <property type="match status" value="1"/>
</dbReference>
<dbReference type="GO" id="GO:0016705">
    <property type="term" value="F:oxidoreductase activity, acting on paired donors, with incorporation or reduction of molecular oxygen"/>
    <property type="evidence" value="ECO:0007669"/>
    <property type="project" value="InterPro"/>
</dbReference>
<comment type="similarity">
    <text evidence="2 4">Belongs to the cytochrome P450 family.</text>
</comment>
<feature type="binding site" description="axial binding residue" evidence="3">
    <location>
        <position position="401"/>
    </location>
    <ligand>
        <name>heme</name>
        <dbReference type="ChEBI" id="CHEBI:30413"/>
    </ligand>
    <ligandPart>
        <name>Fe</name>
        <dbReference type="ChEBI" id="CHEBI:18248"/>
    </ligandPart>
</feature>
<dbReference type="Pfam" id="PF00067">
    <property type="entry name" value="p450"/>
    <property type="match status" value="1"/>
</dbReference>
<keyword evidence="6" id="KW-1185">Reference proteome</keyword>
<keyword evidence="4" id="KW-0560">Oxidoreductase</keyword>
<dbReference type="InterPro" id="IPR050121">
    <property type="entry name" value="Cytochrome_P450_monoxygenase"/>
</dbReference>
<evidence type="ECO:0000256" key="3">
    <source>
        <dbReference type="PIRSR" id="PIRSR602401-1"/>
    </source>
</evidence>
<evidence type="ECO:0000313" key="5">
    <source>
        <dbReference type="EMBL" id="EGF92059.1"/>
    </source>
</evidence>
<dbReference type="STRING" id="715226.ABI_04910"/>
<keyword evidence="3 4" id="KW-0408">Iron</keyword>
<dbReference type="Gene3D" id="1.10.630.10">
    <property type="entry name" value="Cytochrome P450"/>
    <property type="match status" value="1"/>
</dbReference>
<keyword evidence="3 4" id="KW-0479">Metal-binding</keyword>
<dbReference type="InterPro" id="IPR036396">
    <property type="entry name" value="Cyt_P450_sf"/>
</dbReference>
<dbReference type="Proteomes" id="UP000006512">
    <property type="component" value="Unassembled WGS sequence"/>
</dbReference>
<accession>F4QK32</accession>
<dbReference type="HOGENOM" id="CLU_001570_5_1_5"/>
<gene>
    <name evidence="5" type="ORF">ABI_04910</name>
</gene>
<dbReference type="InterPro" id="IPR001128">
    <property type="entry name" value="Cyt_P450"/>
</dbReference>
<dbReference type="RefSeq" id="WP_006271229.1">
    <property type="nucleotide sequence ID" value="NZ_GL883077.1"/>
</dbReference>
<keyword evidence="4" id="KW-0503">Monooxygenase</keyword>
<evidence type="ECO:0000313" key="6">
    <source>
        <dbReference type="Proteomes" id="UP000006512"/>
    </source>
</evidence>
<dbReference type="GO" id="GO:0020037">
    <property type="term" value="F:heme binding"/>
    <property type="evidence" value="ECO:0007669"/>
    <property type="project" value="InterPro"/>
</dbReference>
<dbReference type="AlphaFoldDB" id="F4QK32"/>
<reference evidence="6" key="1">
    <citation type="submission" date="2011-03" db="EMBL/GenBank/DDBJ databases">
        <title>Draft genome sequence of Brevundimonas diminuta.</title>
        <authorList>
            <person name="Brown P.J.B."/>
            <person name="Buechlein A."/>
            <person name="Hemmerich C."/>
            <person name="Brun Y.V."/>
        </authorList>
    </citation>
    <scope>NUCLEOTIDE SEQUENCE [LARGE SCALE GENOMIC DNA]</scope>
    <source>
        <strain evidence="6">C19</strain>
    </source>
</reference>
<dbReference type="EMBL" id="GL883077">
    <property type="protein sequence ID" value="EGF92059.1"/>
    <property type="molecule type" value="Genomic_DNA"/>
</dbReference>
<dbReference type="InterPro" id="IPR017972">
    <property type="entry name" value="Cyt_P450_CS"/>
</dbReference>
<dbReference type="PRINTS" id="PR00463">
    <property type="entry name" value="EP450I"/>
</dbReference>
<evidence type="ECO:0000256" key="2">
    <source>
        <dbReference type="ARBA" id="ARBA00010617"/>
    </source>
</evidence>
<protein>
    <submittedName>
        <fullName evidence="5">Cytochrome P450 family protein</fullName>
    </submittedName>
</protein>
<sequence length="457" mass="51083">MALIHPPAHKIHPRPLPKWRWLPQFFINPLSIYSEQAFESLYARSEAFGIDTLSINDPAGIKHVLLDNMANYERPVVLARLFRPAMGRGVFLAEGTEWRRQRRMLAPLFSPAAINDLIPHFQTAGEQMLSRLGQGGNVRLSEVFHRAALDAVLKALFSLKAEGHHADIPVMVRQYLGGAGRPNPLDGMARTEDDFGWAQASRKAFSRKWTAMVDGVIAERRTAGGDQAHARGDLLDLLLSARDPQTGEGLTDAEIRDQCSTMLAAGFETTSRMLFWASYLLSLDTAEQDRLRAEIAAFTPDRVTRMEDLAHWPRLRNTLLEALRFYPPAAYVTRRAMGADVIDGHQISAGTEIWISPFVLHRHRKFWDQPTAFMPDRFAGVNAPWTTMEGYLPFGAGPRICIGASFAMVEGQILLAHLLSRFTVTATDNQPVLPVFRVTTVPDRDPLFRLTQALPAA</sequence>
<dbReference type="PROSITE" id="PS00086">
    <property type="entry name" value="CYTOCHROME_P450"/>
    <property type="match status" value="1"/>
</dbReference>
<evidence type="ECO:0000256" key="1">
    <source>
        <dbReference type="ARBA" id="ARBA00001971"/>
    </source>
</evidence>
<dbReference type="OrthoDB" id="9764248at2"/>
<evidence type="ECO:0000256" key="4">
    <source>
        <dbReference type="RuleBase" id="RU000461"/>
    </source>
</evidence>